<keyword evidence="1" id="KW-0472">Membrane</keyword>
<sequence length="139" mass="15271">MKPGILFRSTRGSAISEFLVFTLPFFTALLFMVVLVNDKTMAISEAKNLARQSVRAFVTSPSNELAQARAYQVIDLYQSRLSDGEKFKRKIAMTINCSESPCLVKGGKVTVQIKVSANGLSGLTSDVVAEASEFVDLWR</sequence>
<evidence type="ECO:0000313" key="2">
    <source>
        <dbReference type="EMBL" id="CAB4687044.1"/>
    </source>
</evidence>
<accession>A0A6J6NQE8</accession>
<proteinExistence type="predicted"/>
<organism evidence="2">
    <name type="scientific">freshwater metagenome</name>
    <dbReference type="NCBI Taxonomy" id="449393"/>
    <lineage>
        <taxon>unclassified sequences</taxon>
        <taxon>metagenomes</taxon>
        <taxon>ecological metagenomes</taxon>
    </lineage>
</organism>
<dbReference type="AlphaFoldDB" id="A0A6J6NQE8"/>
<keyword evidence="1" id="KW-0812">Transmembrane</keyword>
<reference evidence="2" key="1">
    <citation type="submission" date="2020-05" db="EMBL/GenBank/DDBJ databases">
        <authorList>
            <person name="Chiriac C."/>
            <person name="Salcher M."/>
            <person name="Ghai R."/>
            <person name="Kavagutti S V."/>
        </authorList>
    </citation>
    <scope>NUCLEOTIDE SEQUENCE</scope>
</reference>
<keyword evidence="1" id="KW-1133">Transmembrane helix</keyword>
<protein>
    <submittedName>
        <fullName evidence="2">Unannotated protein</fullName>
    </submittedName>
</protein>
<name>A0A6J6NQE8_9ZZZZ</name>
<gene>
    <name evidence="2" type="ORF">UFOPK2362_00742</name>
</gene>
<evidence type="ECO:0000256" key="1">
    <source>
        <dbReference type="SAM" id="Phobius"/>
    </source>
</evidence>
<dbReference type="EMBL" id="CAEZXI010000077">
    <property type="protein sequence ID" value="CAB4687044.1"/>
    <property type="molecule type" value="Genomic_DNA"/>
</dbReference>
<feature type="transmembrane region" description="Helical" evidence="1">
    <location>
        <begin position="18"/>
        <end position="37"/>
    </location>
</feature>